<keyword evidence="1" id="KW-0812">Transmembrane</keyword>
<evidence type="ECO:0000313" key="3">
    <source>
        <dbReference type="Proteomes" id="UP000252038"/>
    </source>
</evidence>
<gene>
    <name evidence="2" type="ORF">DK843_10925</name>
</gene>
<name>A0A344UHL0_9NEIS</name>
<keyword evidence="1" id="KW-1133">Transmembrane helix</keyword>
<dbReference type="InterPro" id="IPR031982">
    <property type="entry name" value="PilE-like"/>
</dbReference>
<evidence type="ECO:0000256" key="1">
    <source>
        <dbReference type="SAM" id="Phobius"/>
    </source>
</evidence>
<sequence>MAGGGGVRRRGGFTLAELVVCMAILAVLLALAVPGYSQHLQRARLAEARAALLENGHYMQRWYQLRGGYHQEGTLSWPPLPVLETGAFVIGFSSLAPSSENLDQASFIIEARPKTGSGLEEWLLKLDQDGNIRQCRQESGVENCRL</sequence>
<protein>
    <submittedName>
        <fullName evidence="2">Type IV pilin protein</fullName>
    </submittedName>
</protein>
<dbReference type="NCBIfam" id="TIGR02532">
    <property type="entry name" value="IV_pilin_GFxxxE"/>
    <property type="match status" value="1"/>
</dbReference>
<evidence type="ECO:0000313" key="2">
    <source>
        <dbReference type="EMBL" id="AXE34758.1"/>
    </source>
</evidence>
<feature type="transmembrane region" description="Helical" evidence="1">
    <location>
        <begin position="12"/>
        <end position="36"/>
    </location>
</feature>
<dbReference type="Pfam" id="PF16732">
    <property type="entry name" value="ComP_DUS"/>
    <property type="match status" value="1"/>
</dbReference>
<reference evidence="2 3" key="1">
    <citation type="submission" date="2018-05" db="EMBL/GenBank/DDBJ databases">
        <title>Genome sequencing, assembly and analysis of the novel insecticidal bacterium, Chromobacterium phragmitis.</title>
        <authorList>
            <person name="Sparks M.E."/>
            <person name="Blackburn M.B."/>
            <person name="Gundersen-Rindal D.E."/>
        </authorList>
    </citation>
    <scope>NUCLEOTIDE SEQUENCE [LARGE SCALE GENOMIC DNA]</scope>
    <source>
        <strain evidence="2">IIBBL 274-1</strain>
    </source>
</reference>
<dbReference type="InterPro" id="IPR045584">
    <property type="entry name" value="Pilin-like"/>
</dbReference>
<organism evidence="2 3">
    <name type="scientific">Chromobacterium phragmitis</name>
    <dbReference type="NCBI Taxonomy" id="2202141"/>
    <lineage>
        <taxon>Bacteria</taxon>
        <taxon>Pseudomonadati</taxon>
        <taxon>Pseudomonadota</taxon>
        <taxon>Betaproteobacteria</taxon>
        <taxon>Neisseriales</taxon>
        <taxon>Chromobacteriaceae</taxon>
        <taxon>Chromobacterium</taxon>
    </lineage>
</organism>
<proteinExistence type="predicted"/>
<dbReference type="SUPFAM" id="SSF54523">
    <property type="entry name" value="Pili subunits"/>
    <property type="match status" value="1"/>
</dbReference>
<dbReference type="Gene3D" id="3.30.700.50">
    <property type="match status" value="1"/>
</dbReference>
<dbReference type="Proteomes" id="UP000252038">
    <property type="component" value="Chromosome"/>
</dbReference>
<keyword evidence="1" id="KW-0472">Membrane</keyword>
<dbReference type="InterPro" id="IPR012902">
    <property type="entry name" value="N_methyl_site"/>
</dbReference>
<dbReference type="EMBL" id="CP029554">
    <property type="protein sequence ID" value="AXE34758.1"/>
    <property type="molecule type" value="Genomic_DNA"/>
</dbReference>
<accession>A0A344UHL0</accession>
<dbReference type="KEGG" id="chrb:DK843_10925"/>
<dbReference type="AlphaFoldDB" id="A0A344UHL0"/>
<dbReference type="Pfam" id="PF07963">
    <property type="entry name" value="N_methyl"/>
    <property type="match status" value="1"/>
</dbReference>
<dbReference type="GO" id="GO:0043683">
    <property type="term" value="P:type IV pilus assembly"/>
    <property type="evidence" value="ECO:0007669"/>
    <property type="project" value="InterPro"/>
</dbReference>